<evidence type="ECO:0000256" key="1">
    <source>
        <dbReference type="SAM" id="MobiDB-lite"/>
    </source>
</evidence>
<evidence type="ECO:0000259" key="3">
    <source>
        <dbReference type="Pfam" id="PF22622"/>
    </source>
</evidence>
<dbReference type="GO" id="GO:0044594">
    <property type="term" value="F:17-beta-hydroxysteroid dehydrogenase (NAD+) activity"/>
    <property type="evidence" value="ECO:0007669"/>
    <property type="project" value="TreeGrafter"/>
</dbReference>
<dbReference type="InterPro" id="IPR054357">
    <property type="entry name" value="MFE-2_N"/>
</dbReference>
<dbReference type="InterPro" id="IPR029069">
    <property type="entry name" value="HotDog_dom_sf"/>
</dbReference>
<dbReference type="PANTHER" id="PTHR13078">
    <property type="entry name" value="PEROXISOMAL MULTIFUNCTIONAL ENZYME TYPE 2-RELATED"/>
    <property type="match status" value="1"/>
</dbReference>
<dbReference type="GO" id="GO:0004300">
    <property type="term" value="F:enoyl-CoA hydratase activity"/>
    <property type="evidence" value="ECO:0007669"/>
    <property type="project" value="TreeGrafter"/>
</dbReference>
<evidence type="ECO:0000259" key="2">
    <source>
        <dbReference type="Pfam" id="PF01575"/>
    </source>
</evidence>
<dbReference type="AlphaFoldDB" id="A0A848P095"/>
<reference evidence="4 5" key="1">
    <citation type="submission" date="2020-04" db="EMBL/GenBank/DDBJ databases">
        <title>Ralstonia insidiosa genome sequencing and assembly.</title>
        <authorList>
            <person name="Martins R.C.R."/>
            <person name="Perdigao-Neto L.V."/>
            <person name="Levin A.S.S."/>
            <person name="Costa S.F."/>
        </authorList>
    </citation>
    <scope>NUCLEOTIDE SEQUENCE [LARGE SCALE GENOMIC DNA]</scope>
    <source>
        <strain evidence="4 5">5047</strain>
    </source>
</reference>
<dbReference type="Pfam" id="PF01575">
    <property type="entry name" value="MaoC_dehydratas"/>
    <property type="match status" value="1"/>
</dbReference>
<feature type="region of interest" description="Disordered" evidence="1">
    <location>
        <begin position="150"/>
        <end position="172"/>
    </location>
</feature>
<evidence type="ECO:0000313" key="5">
    <source>
        <dbReference type="Proteomes" id="UP000575469"/>
    </source>
</evidence>
<dbReference type="EMBL" id="JABBZM010000007">
    <property type="protein sequence ID" value="NMV38106.1"/>
    <property type="molecule type" value="Genomic_DNA"/>
</dbReference>
<dbReference type="Gene3D" id="3.10.129.10">
    <property type="entry name" value="Hotdog Thioesterase"/>
    <property type="match status" value="1"/>
</dbReference>
<dbReference type="PANTHER" id="PTHR13078:SF56">
    <property type="entry name" value="PEROXISOMAL MULTIFUNCTIONAL ENZYME TYPE 2"/>
    <property type="match status" value="1"/>
</dbReference>
<dbReference type="Proteomes" id="UP000575469">
    <property type="component" value="Unassembled WGS sequence"/>
</dbReference>
<feature type="domain" description="MaoC-like" evidence="2">
    <location>
        <begin position="169"/>
        <end position="280"/>
    </location>
</feature>
<dbReference type="SUPFAM" id="SSF54637">
    <property type="entry name" value="Thioesterase/thiol ester dehydrase-isomerase"/>
    <property type="match status" value="2"/>
</dbReference>
<dbReference type="GO" id="GO:0006635">
    <property type="term" value="P:fatty acid beta-oxidation"/>
    <property type="evidence" value="ECO:0007669"/>
    <property type="project" value="TreeGrafter"/>
</dbReference>
<name>A0A848P095_9RALS</name>
<sequence>MIDYHKLRNWQFADVEHTYRIEDTIHYALALGLGHDPTNEQELQFVNDYAEGQPVALPTMSVVLGFPGSWMADPETGIDFPKILHGEEQIVVHHPLPSAGTVIAKHRVTRVVDKGPGRGATITYDKDLYDKESGQHLVTVTHTTFARGDGGFSSTNGLTDPSLPSPAPMPQRAPDQRVEIATLPQLALMYRLCADRNPLHSTPSVARAAGFERPILHGLCTYGIAGYAVLAQCCGHDPRRLKSLSARFTAPVLPGDKLTVELFNEGGAVLFRVRVAARDKTVLDCGRAEIAF</sequence>
<evidence type="ECO:0000313" key="4">
    <source>
        <dbReference type="EMBL" id="NMV38106.1"/>
    </source>
</evidence>
<dbReference type="GO" id="GO:0003857">
    <property type="term" value="F:(3S)-3-hydroxyacyl-CoA dehydrogenase (NAD+) activity"/>
    <property type="evidence" value="ECO:0007669"/>
    <property type="project" value="TreeGrafter"/>
</dbReference>
<dbReference type="Pfam" id="PF22622">
    <property type="entry name" value="MFE-2_hydrat-2_N"/>
    <property type="match status" value="1"/>
</dbReference>
<gene>
    <name evidence="4" type="ORF">HGR00_09315</name>
</gene>
<dbReference type="RefSeq" id="WP_104654763.1">
    <property type="nucleotide sequence ID" value="NZ_JABBZM010000007.1"/>
</dbReference>
<dbReference type="InterPro" id="IPR002539">
    <property type="entry name" value="MaoC-like_dom"/>
</dbReference>
<proteinExistence type="predicted"/>
<feature type="domain" description="Peroxisomal multifunctional enzyme type 2-like N-terminal" evidence="3">
    <location>
        <begin position="18"/>
        <end position="148"/>
    </location>
</feature>
<organism evidence="4 5">
    <name type="scientific">Ralstonia insidiosa</name>
    <dbReference type="NCBI Taxonomy" id="190721"/>
    <lineage>
        <taxon>Bacteria</taxon>
        <taxon>Pseudomonadati</taxon>
        <taxon>Pseudomonadota</taxon>
        <taxon>Betaproteobacteria</taxon>
        <taxon>Burkholderiales</taxon>
        <taxon>Burkholderiaceae</taxon>
        <taxon>Ralstonia</taxon>
    </lineage>
</organism>
<comment type="caution">
    <text evidence="4">The sequence shown here is derived from an EMBL/GenBank/DDBJ whole genome shotgun (WGS) entry which is preliminary data.</text>
</comment>
<dbReference type="CDD" id="cd03448">
    <property type="entry name" value="HDE_HSD"/>
    <property type="match status" value="1"/>
</dbReference>
<accession>A0A848P095</accession>
<protein>
    <submittedName>
        <fullName evidence="4">3-alpha,7-alpha, 12-alpha-trihydroxy-5-beta-cholest-24-enoyl-CoA hydratase</fullName>
    </submittedName>
</protein>